<organism evidence="1 2">
    <name type="scientific">Puccinia coronata f. sp. avenae</name>
    <dbReference type="NCBI Taxonomy" id="200324"/>
    <lineage>
        <taxon>Eukaryota</taxon>
        <taxon>Fungi</taxon>
        <taxon>Dikarya</taxon>
        <taxon>Basidiomycota</taxon>
        <taxon>Pucciniomycotina</taxon>
        <taxon>Pucciniomycetes</taxon>
        <taxon>Pucciniales</taxon>
        <taxon>Pucciniaceae</taxon>
        <taxon>Puccinia</taxon>
    </lineage>
</organism>
<comment type="caution">
    <text evidence="1">The sequence shown here is derived from an EMBL/GenBank/DDBJ whole genome shotgun (WGS) entry which is preliminary data.</text>
</comment>
<gene>
    <name evidence="1" type="ORF">PCANC_04714</name>
</gene>
<reference evidence="1 2" key="1">
    <citation type="submission" date="2017-11" db="EMBL/GenBank/DDBJ databases">
        <title>De novo assembly and phasing of dikaryotic genomes from two isolates of Puccinia coronata f. sp. avenae, the causal agent of oat crown rust.</title>
        <authorList>
            <person name="Miller M.E."/>
            <person name="Zhang Y."/>
            <person name="Omidvar V."/>
            <person name="Sperschneider J."/>
            <person name="Schwessinger B."/>
            <person name="Raley C."/>
            <person name="Palmer J.M."/>
            <person name="Garnica D."/>
            <person name="Upadhyaya N."/>
            <person name="Rathjen J."/>
            <person name="Taylor J.M."/>
            <person name="Park R.F."/>
            <person name="Dodds P.N."/>
            <person name="Hirsch C.D."/>
            <person name="Kianian S.F."/>
            <person name="Figueroa M."/>
        </authorList>
    </citation>
    <scope>NUCLEOTIDE SEQUENCE [LARGE SCALE GENOMIC DNA]</scope>
    <source>
        <strain evidence="1">12NC29</strain>
    </source>
</reference>
<proteinExistence type="predicted"/>
<dbReference type="EMBL" id="PGCJ01000024">
    <property type="protein sequence ID" value="PLW56120.1"/>
    <property type="molecule type" value="Genomic_DNA"/>
</dbReference>
<accession>A0A2N5W1P9</accession>
<evidence type="ECO:0000313" key="2">
    <source>
        <dbReference type="Proteomes" id="UP000235388"/>
    </source>
</evidence>
<sequence>MPSHGMNLRQIWKLYQEIVEPFDLSSLCHPIVRPRVSKHVVIFLPFIEPFAIARLEILSIPFSDFAFAMSTVEKADQDA</sequence>
<evidence type="ECO:0000313" key="1">
    <source>
        <dbReference type="EMBL" id="PLW56120.1"/>
    </source>
</evidence>
<name>A0A2N5W1P9_9BASI</name>
<dbReference type="Proteomes" id="UP000235388">
    <property type="component" value="Unassembled WGS sequence"/>
</dbReference>
<dbReference type="AlphaFoldDB" id="A0A2N5W1P9"/>
<keyword evidence="2" id="KW-1185">Reference proteome</keyword>
<protein>
    <submittedName>
        <fullName evidence="1">Uncharacterized protein</fullName>
    </submittedName>
</protein>